<name>A0A9W9S497_9EURO</name>
<sequence>MHKQGKTRSKTGRDPHAAYPLNSALEIVRIEAIWPGCRTCRIRKVKCDEEKHPVEGQEPHCRRCTAAGIKCEWKGGPIPRKTSSSSSSLSTSRKAPEQLPTRNAGQSNKAGAKRLPAQQPVSPCQAPLIPSHRIGNGNPNRGLQAANSLTLSAFDRDCLSYLQNSTLVIILGKHWPWSTISYAYHRIAVNEPMVMSMILASTAREIHRSRLYDQEALSISSLNSGSTANNESCELDGRMHYGRALSSLRQALKSGVKSPQKVEAIFITLWLMIDYENRFGSGAAAINIHIRGIESLLHNHVVPFLRGHAHQHHEHAGSQQTSPPAITFSLENSPRRPLANPISPATSDQTTEVGSGPLVSQSSPVEGLGRTSVPLFLLWTLYFFTPAALFFGPTTGRLDSDIFHFFLGGHTDETIPLTLSELYRISRQSPARFWGETYPMSAQMDDMENLPALTLYHRSHVIQFKITEQFKRGTPTETTVDEISPYQKIIHEINIIALQEYDTVLTAVRTSQSCDIGAGRRVLETSHWAAITFYSTIVFFHLCFQDIINKHPGTQVHSKLMPLSSAVSLVLELSLKLHRSRPHLIVRITWPLFLAGIATSDRIYQDWVSIRLKELGRFGQNYTRIGRRFDEIIQGGHPHVSEKDLHFLANSE</sequence>
<evidence type="ECO:0000256" key="1">
    <source>
        <dbReference type="ARBA" id="ARBA00004123"/>
    </source>
</evidence>
<dbReference type="GeneID" id="81438569"/>
<dbReference type="PANTHER" id="PTHR37534:SF49">
    <property type="entry name" value="LYSINE BIOSYNTHESIS REGULATORY PROTEIN LYS14"/>
    <property type="match status" value="1"/>
</dbReference>
<dbReference type="EMBL" id="JAPZBS010000005">
    <property type="protein sequence ID" value="KAJ5370369.1"/>
    <property type="molecule type" value="Genomic_DNA"/>
</dbReference>
<gene>
    <name evidence="8" type="ORF">N7496_006461</name>
</gene>
<reference evidence="8" key="2">
    <citation type="journal article" date="2023" name="IMA Fungus">
        <title>Comparative genomic study of the Penicillium genus elucidates a diverse pangenome and 15 lateral gene transfer events.</title>
        <authorList>
            <person name="Petersen C."/>
            <person name="Sorensen T."/>
            <person name="Nielsen M.R."/>
            <person name="Sondergaard T.E."/>
            <person name="Sorensen J.L."/>
            <person name="Fitzpatrick D.A."/>
            <person name="Frisvad J.C."/>
            <person name="Nielsen K.L."/>
        </authorList>
    </citation>
    <scope>NUCLEOTIDE SEQUENCE</scope>
    <source>
        <strain evidence="8">IBT 29864</strain>
    </source>
</reference>
<dbReference type="PROSITE" id="PS50048">
    <property type="entry name" value="ZN2_CY6_FUNGAL_2"/>
    <property type="match status" value="1"/>
</dbReference>
<evidence type="ECO:0000256" key="2">
    <source>
        <dbReference type="ARBA" id="ARBA00023015"/>
    </source>
</evidence>
<keyword evidence="9" id="KW-1185">Reference proteome</keyword>
<feature type="compositionally biased region" description="Polar residues" evidence="6">
    <location>
        <begin position="100"/>
        <end position="109"/>
    </location>
</feature>
<feature type="region of interest" description="Disordered" evidence="6">
    <location>
        <begin position="308"/>
        <end position="361"/>
    </location>
</feature>
<keyword evidence="5" id="KW-0539">Nucleus</keyword>
<keyword evidence="3" id="KW-0238">DNA-binding</keyword>
<evidence type="ECO:0000259" key="7">
    <source>
        <dbReference type="PROSITE" id="PS50048"/>
    </source>
</evidence>
<evidence type="ECO:0000256" key="5">
    <source>
        <dbReference type="ARBA" id="ARBA00023242"/>
    </source>
</evidence>
<dbReference type="PANTHER" id="PTHR37534">
    <property type="entry name" value="TRANSCRIPTIONAL ACTIVATOR PROTEIN UGA3"/>
    <property type="match status" value="1"/>
</dbReference>
<dbReference type="SMART" id="SM00066">
    <property type="entry name" value="GAL4"/>
    <property type="match status" value="1"/>
</dbReference>
<dbReference type="InterPro" id="IPR036864">
    <property type="entry name" value="Zn2-C6_fun-type_DNA-bd_sf"/>
</dbReference>
<evidence type="ECO:0000256" key="6">
    <source>
        <dbReference type="SAM" id="MobiDB-lite"/>
    </source>
</evidence>
<keyword evidence="2" id="KW-0805">Transcription regulation</keyword>
<dbReference type="GO" id="GO:0008270">
    <property type="term" value="F:zinc ion binding"/>
    <property type="evidence" value="ECO:0007669"/>
    <property type="project" value="InterPro"/>
</dbReference>
<dbReference type="AlphaFoldDB" id="A0A9W9S497"/>
<dbReference type="InterPro" id="IPR021858">
    <property type="entry name" value="Fun_TF"/>
</dbReference>
<feature type="compositionally biased region" description="Low complexity" evidence="6">
    <location>
        <begin position="82"/>
        <end position="92"/>
    </location>
</feature>
<dbReference type="Proteomes" id="UP001147782">
    <property type="component" value="Unassembled WGS sequence"/>
</dbReference>
<organism evidence="8 9">
    <name type="scientific">Penicillium cataractarum</name>
    <dbReference type="NCBI Taxonomy" id="2100454"/>
    <lineage>
        <taxon>Eukaryota</taxon>
        <taxon>Fungi</taxon>
        <taxon>Dikarya</taxon>
        <taxon>Ascomycota</taxon>
        <taxon>Pezizomycotina</taxon>
        <taxon>Eurotiomycetes</taxon>
        <taxon>Eurotiomycetidae</taxon>
        <taxon>Eurotiales</taxon>
        <taxon>Aspergillaceae</taxon>
        <taxon>Penicillium</taxon>
    </lineage>
</organism>
<evidence type="ECO:0000256" key="3">
    <source>
        <dbReference type="ARBA" id="ARBA00023125"/>
    </source>
</evidence>
<dbReference type="Gene3D" id="4.10.240.10">
    <property type="entry name" value="Zn(2)-C6 fungal-type DNA-binding domain"/>
    <property type="match status" value="1"/>
</dbReference>
<dbReference type="Pfam" id="PF00172">
    <property type="entry name" value="Zn_clus"/>
    <property type="match status" value="1"/>
</dbReference>
<accession>A0A9W9S497</accession>
<comment type="caution">
    <text evidence="8">The sequence shown here is derived from an EMBL/GenBank/DDBJ whole genome shotgun (WGS) entry which is preliminary data.</text>
</comment>
<comment type="subcellular location">
    <subcellularLocation>
        <location evidence="1">Nucleus</location>
    </subcellularLocation>
</comment>
<feature type="compositionally biased region" description="Polar residues" evidence="6">
    <location>
        <begin position="317"/>
        <end position="332"/>
    </location>
</feature>
<dbReference type="OrthoDB" id="648861at2759"/>
<evidence type="ECO:0000313" key="9">
    <source>
        <dbReference type="Proteomes" id="UP001147782"/>
    </source>
</evidence>
<reference evidence="8" key="1">
    <citation type="submission" date="2022-11" db="EMBL/GenBank/DDBJ databases">
        <authorList>
            <person name="Petersen C."/>
        </authorList>
    </citation>
    <scope>NUCLEOTIDE SEQUENCE</scope>
    <source>
        <strain evidence="8">IBT 29864</strain>
    </source>
</reference>
<evidence type="ECO:0000313" key="8">
    <source>
        <dbReference type="EMBL" id="KAJ5370369.1"/>
    </source>
</evidence>
<protein>
    <recommendedName>
        <fullName evidence="7">Zn(2)-C6 fungal-type domain-containing protein</fullName>
    </recommendedName>
</protein>
<dbReference type="InterPro" id="IPR001138">
    <property type="entry name" value="Zn2Cys6_DnaBD"/>
</dbReference>
<feature type="compositionally biased region" description="Polar residues" evidence="6">
    <location>
        <begin position="343"/>
        <end position="361"/>
    </location>
</feature>
<dbReference type="RefSeq" id="XP_056554803.1">
    <property type="nucleotide sequence ID" value="XM_056699390.1"/>
</dbReference>
<dbReference type="GO" id="GO:0000981">
    <property type="term" value="F:DNA-binding transcription factor activity, RNA polymerase II-specific"/>
    <property type="evidence" value="ECO:0007669"/>
    <property type="project" value="InterPro"/>
</dbReference>
<dbReference type="GO" id="GO:0000976">
    <property type="term" value="F:transcription cis-regulatory region binding"/>
    <property type="evidence" value="ECO:0007669"/>
    <property type="project" value="TreeGrafter"/>
</dbReference>
<dbReference type="Pfam" id="PF11951">
    <property type="entry name" value="Fungal_trans_2"/>
    <property type="match status" value="1"/>
</dbReference>
<keyword evidence="4" id="KW-0804">Transcription</keyword>
<feature type="region of interest" description="Disordered" evidence="6">
    <location>
        <begin position="75"/>
        <end position="122"/>
    </location>
</feature>
<evidence type="ECO:0000256" key="4">
    <source>
        <dbReference type="ARBA" id="ARBA00023163"/>
    </source>
</evidence>
<dbReference type="GO" id="GO:0045944">
    <property type="term" value="P:positive regulation of transcription by RNA polymerase II"/>
    <property type="evidence" value="ECO:0007669"/>
    <property type="project" value="TreeGrafter"/>
</dbReference>
<feature type="domain" description="Zn(2)-C6 fungal-type" evidence="7">
    <location>
        <begin position="36"/>
        <end position="73"/>
    </location>
</feature>
<dbReference type="SUPFAM" id="SSF57701">
    <property type="entry name" value="Zn2/Cys6 DNA-binding domain"/>
    <property type="match status" value="1"/>
</dbReference>
<dbReference type="GO" id="GO:0005634">
    <property type="term" value="C:nucleus"/>
    <property type="evidence" value="ECO:0007669"/>
    <property type="project" value="UniProtKB-SubCell"/>
</dbReference>
<dbReference type="CDD" id="cd00067">
    <property type="entry name" value="GAL4"/>
    <property type="match status" value="1"/>
</dbReference>
<proteinExistence type="predicted"/>